<feature type="region of interest" description="Disordered" evidence="1">
    <location>
        <begin position="1"/>
        <end position="102"/>
    </location>
</feature>
<feature type="compositionally biased region" description="Polar residues" evidence="1">
    <location>
        <begin position="28"/>
        <end position="41"/>
    </location>
</feature>
<dbReference type="EMBL" id="JAVRRG010000039">
    <property type="protein sequence ID" value="KAK5093799.1"/>
    <property type="molecule type" value="Genomic_DNA"/>
</dbReference>
<comment type="caution">
    <text evidence="2">The sequence shown here is derived from an EMBL/GenBank/DDBJ whole genome shotgun (WGS) entry which is preliminary data.</text>
</comment>
<proteinExistence type="predicted"/>
<organism evidence="2 3">
    <name type="scientific">Lithohypha guttulata</name>
    <dbReference type="NCBI Taxonomy" id="1690604"/>
    <lineage>
        <taxon>Eukaryota</taxon>
        <taxon>Fungi</taxon>
        <taxon>Dikarya</taxon>
        <taxon>Ascomycota</taxon>
        <taxon>Pezizomycotina</taxon>
        <taxon>Eurotiomycetes</taxon>
        <taxon>Chaetothyriomycetidae</taxon>
        <taxon>Chaetothyriales</taxon>
        <taxon>Trichomeriaceae</taxon>
        <taxon>Lithohypha</taxon>
    </lineage>
</organism>
<dbReference type="Proteomes" id="UP001345013">
    <property type="component" value="Unassembled WGS sequence"/>
</dbReference>
<name>A0ABR0KDL7_9EURO</name>
<protein>
    <submittedName>
        <fullName evidence="2">Uncharacterized protein</fullName>
    </submittedName>
</protein>
<gene>
    <name evidence="2" type="ORF">LTR24_003994</name>
</gene>
<feature type="compositionally biased region" description="Low complexity" evidence="1">
    <location>
        <begin position="58"/>
        <end position="67"/>
    </location>
</feature>
<evidence type="ECO:0000313" key="2">
    <source>
        <dbReference type="EMBL" id="KAK5093799.1"/>
    </source>
</evidence>
<accession>A0ABR0KDL7</accession>
<evidence type="ECO:0000313" key="3">
    <source>
        <dbReference type="Proteomes" id="UP001345013"/>
    </source>
</evidence>
<reference evidence="2 3" key="1">
    <citation type="submission" date="2023-08" db="EMBL/GenBank/DDBJ databases">
        <title>Black Yeasts Isolated from many extreme environments.</title>
        <authorList>
            <person name="Coleine C."/>
            <person name="Stajich J.E."/>
            <person name="Selbmann L."/>
        </authorList>
    </citation>
    <scope>NUCLEOTIDE SEQUENCE [LARGE SCALE GENOMIC DNA]</scope>
    <source>
        <strain evidence="2 3">CCFEE 5885</strain>
    </source>
</reference>
<sequence length="166" mass="17502">MGLFSKAKKSAAGTPEITDDSPYKGDSYLNTSSYSEGTSTRPFGFESDIPEEKEAFVSSRPSASSSSLKQCQSVEDRPKKKSLYQRWQDAKRGPGTSEMSDEDFLKYTGKNRAEFDQWAATTPGVAGGQAAGSLTAGGTSGFGIAGGADEGLGGWGIEAGKYPTVR</sequence>
<keyword evidence="3" id="KW-1185">Reference proteome</keyword>
<evidence type="ECO:0000256" key="1">
    <source>
        <dbReference type="SAM" id="MobiDB-lite"/>
    </source>
</evidence>